<dbReference type="Proteomes" id="UP000004633">
    <property type="component" value="Unassembled WGS sequence"/>
</dbReference>
<dbReference type="Gene3D" id="1.10.240.10">
    <property type="entry name" value="Tyrosyl-Transfer RNA Synthetase"/>
    <property type="match status" value="1"/>
</dbReference>
<dbReference type="InterPro" id="IPR002305">
    <property type="entry name" value="aa-tRNA-synth_Ic"/>
</dbReference>
<feature type="binding site" evidence="8">
    <location>
        <begin position="218"/>
        <end position="222"/>
    </location>
    <ligand>
        <name>ATP</name>
        <dbReference type="ChEBI" id="CHEBI:30616"/>
    </ligand>
</feature>
<dbReference type="PRINTS" id="PR01039">
    <property type="entry name" value="TRNASYNTHTRP"/>
</dbReference>
<evidence type="ECO:0000256" key="8">
    <source>
        <dbReference type="HAMAP-Rule" id="MF_00140"/>
    </source>
</evidence>
<keyword evidence="8" id="KW-0963">Cytoplasm</keyword>
<dbReference type="AlphaFoldDB" id="E7N4K1"/>
<evidence type="ECO:0000256" key="3">
    <source>
        <dbReference type="ARBA" id="ARBA00022741"/>
    </source>
</evidence>
<protein>
    <recommendedName>
        <fullName evidence="8">Tryptophan--tRNA ligase</fullName>
        <ecNumber evidence="8">6.1.1.2</ecNumber>
    </recommendedName>
    <alternativeName>
        <fullName evidence="8">Tryptophanyl-tRNA synthetase</fullName>
        <shortName evidence="8">TrpRS</shortName>
    </alternativeName>
</protein>
<dbReference type="NCBIfam" id="TIGR00233">
    <property type="entry name" value="trpS"/>
    <property type="match status" value="1"/>
</dbReference>
<dbReference type="FunFam" id="1.10.240.10:FF:000002">
    <property type="entry name" value="Tryptophan--tRNA ligase"/>
    <property type="match status" value="1"/>
</dbReference>
<organism evidence="10 11">
    <name type="scientific">Selenomonas artemidis F0399</name>
    <dbReference type="NCBI Taxonomy" id="749551"/>
    <lineage>
        <taxon>Bacteria</taxon>
        <taxon>Bacillati</taxon>
        <taxon>Bacillota</taxon>
        <taxon>Negativicutes</taxon>
        <taxon>Selenomonadales</taxon>
        <taxon>Selenomonadaceae</taxon>
        <taxon>Selenomonas</taxon>
    </lineage>
</organism>
<dbReference type="GO" id="GO:0005524">
    <property type="term" value="F:ATP binding"/>
    <property type="evidence" value="ECO:0007669"/>
    <property type="project" value="UniProtKB-UniRule"/>
</dbReference>
<dbReference type="Pfam" id="PF00579">
    <property type="entry name" value="tRNA-synt_1b"/>
    <property type="match status" value="1"/>
</dbReference>
<feature type="binding site" evidence="8">
    <location>
        <position position="209"/>
    </location>
    <ligand>
        <name>ATP</name>
        <dbReference type="ChEBI" id="CHEBI:30616"/>
    </ligand>
</feature>
<dbReference type="InterPro" id="IPR002306">
    <property type="entry name" value="Trp-tRNA-ligase"/>
</dbReference>
<accession>E7N4K1</accession>
<dbReference type="HOGENOM" id="CLU_029244_1_1_9"/>
<comment type="subunit">
    <text evidence="8">Homodimer.</text>
</comment>
<evidence type="ECO:0000256" key="4">
    <source>
        <dbReference type="ARBA" id="ARBA00022840"/>
    </source>
</evidence>
<gene>
    <name evidence="8 10" type="primary">trpS</name>
    <name evidence="10" type="ORF">HMPREF9555_01945</name>
</gene>
<evidence type="ECO:0000256" key="1">
    <source>
        <dbReference type="ARBA" id="ARBA00005594"/>
    </source>
</evidence>
<dbReference type="InterPro" id="IPR050203">
    <property type="entry name" value="Trp-tRNA_synthetase"/>
</dbReference>
<dbReference type="PROSITE" id="PS00178">
    <property type="entry name" value="AA_TRNA_LIGASE_I"/>
    <property type="match status" value="1"/>
</dbReference>
<dbReference type="HAMAP" id="MF_00140_B">
    <property type="entry name" value="Trp_tRNA_synth_B"/>
    <property type="match status" value="1"/>
</dbReference>
<evidence type="ECO:0000313" key="10">
    <source>
        <dbReference type="EMBL" id="EFW28898.1"/>
    </source>
</evidence>
<dbReference type="SUPFAM" id="SSF52374">
    <property type="entry name" value="Nucleotidylyl transferase"/>
    <property type="match status" value="1"/>
</dbReference>
<comment type="catalytic activity">
    <reaction evidence="7 8">
        <text>tRNA(Trp) + L-tryptophan + ATP = L-tryptophyl-tRNA(Trp) + AMP + diphosphate + H(+)</text>
        <dbReference type="Rhea" id="RHEA:24080"/>
        <dbReference type="Rhea" id="RHEA-COMP:9671"/>
        <dbReference type="Rhea" id="RHEA-COMP:9705"/>
        <dbReference type="ChEBI" id="CHEBI:15378"/>
        <dbReference type="ChEBI" id="CHEBI:30616"/>
        <dbReference type="ChEBI" id="CHEBI:33019"/>
        <dbReference type="ChEBI" id="CHEBI:57912"/>
        <dbReference type="ChEBI" id="CHEBI:78442"/>
        <dbReference type="ChEBI" id="CHEBI:78535"/>
        <dbReference type="ChEBI" id="CHEBI:456215"/>
        <dbReference type="EC" id="6.1.1.2"/>
    </reaction>
</comment>
<proteinExistence type="inferred from homology"/>
<feature type="binding site" evidence="8">
    <location>
        <begin position="42"/>
        <end position="43"/>
    </location>
    <ligand>
        <name>ATP</name>
        <dbReference type="ChEBI" id="CHEBI:30616"/>
    </ligand>
</feature>
<sequence>MRAKRRTFNKREVYIMTVTAAQDTRRKIILSGIQPTGTFTLGNYLGAVKNWRHLQESYDCYYFVADLHALTVYNEPEKRRRQSREAFALLLACGLDPKESLVFIQSHVPAHAQMGWMLSCLSPFGDLTRMTQFKDKSAKHPEDINAGLFTYPALMAGDILLYQADYVPVGADQKQHLEFTRDVAERFNRVYGEVFRLPEGYYPKEGARVKSLQEPTAKMSKSDTNAKATIYILDDEKTILRKFRSAVTDSESEVAFREGKDGVNNLMTIYAAVTGKNMDEITAEFAGKGYGDFKTAVGTVVANELRPIREKYAELLADKEYLDAAIREGAERASAIAERTLRKAKRKMGLT</sequence>
<evidence type="ECO:0000256" key="5">
    <source>
        <dbReference type="ARBA" id="ARBA00022917"/>
    </source>
</evidence>
<dbReference type="GO" id="GO:0006436">
    <property type="term" value="P:tryptophanyl-tRNA aminoacylation"/>
    <property type="evidence" value="ECO:0007669"/>
    <property type="project" value="UniProtKB-UniRule"/>
</dbReference>
<feature type="short sequence motif" description="'KMSKS' region" evidence="8">
    <location>
        <begin position="218"/>
        <end position="222"/>
    </location>
</feature>
<evidence type="ECO:0000256" key="7">
    <source>
        <dbReference type="ARBA" id="ARBA00049929"/>
    </source>
</evidence>
<evidence type="ECO:0000256" key="6">
    <source>
        <dbReference type="ARBA" id="ARBA00023146"/>
    </source>
</evidence>
<dbReference type="CDD" id="cd00806">
    <property type="entry name" value="TrpRS_core"/>
    <property type="match status" value="1"/>
</dbReference>
<comment type="function">
    <text evidence="8">Catalyzes the attachment of tryptophan to tRNA(Trp).</text>
</comment>
<comment type="similarity">
    <text evidence="1 8 9">Belongs to the class-I aminoacyl-tRNA synthetase family.</text>
</comment>
<dbReference type="PANTHER" id="PTHR43766">
    <property type="entry name" value="TRYPTOPHAN--TRNA LIGASE, MITOCHONDRIAL"/>
    <property type="match status" value="1"/>
</dbReference>
<keyword evidence="11" id="KW-1185">Reference proteome</keyword>
<keyword evidence="2 8" id="KW-0436">Ligase</keyword>
<evidence type="ECO:0000256" key="9">
    <source>
        <dbReference type="RuleBase" id="RU363036"/>
    </source>
</evidence>
<evidence type="ECO:0000256" key="2">
    <source>
        <dbReference type="ARBA" id="ARBA00022598"/>
    </source>
</evidence>
<dbReference type="GO" id="GO:0005829">
    <property type="term" value="C:cytosol"/>
    <property type="evidence" value="ECO:0007669"/>
    <property type="project" value="TreeGrafter"/>
</dbReference>
<name>E7N4K1_9FIRM</name>
<feature type="binding site" evidence="8">
    <location>
        <begin position="170"/>
        <end position="172"/>
    </location>
    <ligand>
        <name>ATP</name>
        <dbReference type="ChEBI" id="CHEBI:30616"/>
    </ligand>
</feature>
<dbReference type="PANTHER" id="PTHR43766:SF1">
    <property type="entry name" value="TRYPTOPHAN--TRNA LIGASE, MITOCHONDRIAL"/>
    <property type="match status" value="1"/>
</dbReference>
<keyword evidence="5 8" id="KW-0648">Protein biosynthesis</keyword>
<keyword evidence="3 8" id="KW-0547">Nucleotide-binding</keyword>
<feature type="binding site" evidence="8">
    <location>
        <position position="158"/>
    </location>
    <ligand>
        <name>L-tryptophan</name>
        <dbReference type="ChEBI" id="CHEBI:57912"/>
    </ligand>
</feature>
<dbReference type="EMBL" id="AECV01000053">
    <property type="protein sequence ID" value="EFW28898.1"/>
    <property type="molecule type" value="Genomic_DNA"/>
</dbReference>
<dbReference type="InterPro" id="IPR014729">
    <property type="entry name" value="Rossmann-like_a/b/a_fold"/>
</dbReference>
<dbReference type="STRING" id="749551.HMPREF9555_01945"/>
<dbReference type="GO" id="GO:0004830">
    <property type="term" value="F:tryptophan-tRNA ligase activity"/>
    <property type="evidence" value="ECO:0007669"/>
    <property type="project" value="UniProtKB-UniRule"/>
</dbReference>
<feature type="binding site" evidence="8">
    <location>
        <begin position="34"/>
        <end position="36"/>
    </location>
    <ligand>
        <name>ATP</name>
        <dbReference type="ChEBI" id="CHEBI:30616"/>
    </ligand>
</feature>
<reference evidence="10 11" key="1">
    <citation type="submission" date="2010-08" db="EMBL/GenBank/DDBJ databases">
        <authorList>
            <person name="Weinstock G."/>
            <person name="Sodergren E."/>
            <person name="Clifton S."/>
            <person name="Fulton L."/>
            <person name="Fulton B."/>
            <person name="Courtney L."/>
            <person name="Fronick C."/>
            <person name="Harrison M."/>
            <person name="Strong C."/>
            <person name="Farmer C."/>
            <person name="Delahaunty K."/>
            <person name="Markovic C."/>
            <person name="Hall O."/>
            <person name="Minx P."/>
            <person name="Tomlinson C."/>
            <person name="Mitreva M."/>
            <person name="Hou S."/>
            <person name="Chen J."/>
            <person name="Wollam A."/>
            <person name="Pepin K.H."/>
            <person name="Johnson M."/>
            <person name="Bhonagiri V."/>
            <person name="Zhang X."/>
            <person name="Suruliraj S."/>
            <person name="Warren W."/>
            <person name="Chinwalla A."/>
            <person name="Mardis E.R."/>
            <person name="Wilson R.K."/>
        </authorList>
    </citation>
    <scope>NUCLEOTIDE SEQUENCE [LARGE SCALE GENOMIC DNA]</scope>
    <source>
        <strain evidence="10 11">F0399</strain>
    </source>
</reference>
<keyword evidence="4 8" id="KW-0067">ATP-binding</keyword>
<comment type="caution">
    <text evidence="10">The sequence shown here is derived from an EMBL/GenBank/DDBJ whole genome shotgun (WGS) entry which is preliminary data.</text>
</comment>
<dbReference type="InterPro" id="IPR001412">
    <property type="entry name" value="aa-tRNA-synth_I_CS"/>
</dbReference>
<keyword evidence="6 8" id="KW-0030">Aminoacyl-tRNA synthetase</keyword>
<comment type="subcellular location">
    <subcellularLocation>
        <location evidence="8">Cytoplasm</location>
    </subcellularLocation>
</comment>
<feature type="short sequence motif" description="'HIGH' region" evidence="8">
    <location>
        <begin position="35"/>
        <end position="43"/>
    </location>
</feature>
<dbReference type="Gene3D" id="3.40.50.620">
    <property type="entry name" value="HUPs"/>
    <property type="match status" value="1"/>
</dbReference>
<evidence type="ECO:0000313" key="11">
    <source>
        <dbReference type="Proteomes" id="UP000004633"/>
    </source>
</evidence>
<dbReference type="InterPro" id="IPR024109">
    <property type="entry name" value="Trp-tRNA-ligase_bac-type"/>
</dbReference>
<dbReference type="EC" id="6.1.1.2" evidence="8"/>